<evidence type="ECO:0000313" key="1">
    <source>
        <dbReference type="EMBL" id="EGU68990.1"/>
    </source>
</evidence>
<evidence type="ECO:0000313" key="2">
    <source>
        <dbReference type="Proteomes" id="UP000004274"/>
    </source>
</evidence>
<name>A0AAV3EHD3_STRCR</name>
<accession>A0AAV3EHD3</accession>
<reference evidence="1 2" key="1">
    <citation type="submission" date="2011-05" db="EMBL/GenBank/DDBJ databases">
        <authorList>
            <person name="Durkin A.S."/>
            <person name="McCorrison J."/>
            <person name="Torralba M."/>
            <person name="Gillis M."/>
            <person name="Methe B."/>
            <person name="Sutton G."/>
            <person name="Nelson K.E."/>
        </authorList>
    </citation>
    <scope>NUCLEOTIDE SEQUENCE [LARGE SCALE GENOMIC DNA]</scope>
    <source>
        <strain evidence="1 2">ATCC 51100</strain>
    </source>
</reference>
<gene>
    <name evidence="1" type="ORF">HMPREF9960_0192</name>
</gene>
<dbReference type="AlphaFoldDB" id="A0AAV3EHD3"/>
<sequence>MVRVTFQGTHHADNIKTRNRIIAVPFSLLYRKKFVHRAVLDYFFVKCLFLLKKLVQ</sequence>
<organism evidence="1 2">
    <name type="scientific">Streptococcus cristatus ATCC 51100</name>
    <dbReference type="NCBI Taxonomy" id="889201"/>
    <lineage>
        <taxon>Bacteria</taxon>
        <taxon>Bacillati</taxon>
        <taxon>Bacillota</taxon>
        <taxon>Bacilli</taxon>
        <taxon>Lactobacillales</taxon>
        <taxon>Streptococcaceae</taxon>
        <taxon>Streptococcus</taxon>
    </lineage>
</organism>
<proteinExistence type="predicted"/>
<dbReference type="Proteomes" id="UP000004274">
    <property type="component" value="Unassembled WGS sequence"/>
</dbReference>
<dbReference type="EMBL" id="AFUE01000002">
    <property type="protein sequence ID" value="EGU68990.1"/>
    <property type="molecule type" value="Genomic_DNA"/>
</dbReference>
<protein>
    <submittedName>
        <fullName evidence="1">Uncharacterized protein</fullName>
    </submittedName>
</protein>
<comment type="caution">
    <text evidence="1">The sequence shown here is derived from an EMBL/GenBank/DDBJ whole genome shotgun (WGS) entry which is preliminary data.</text>
</comment>